<evidence type="ECO:0000256" key="3">
    <source>
        <dbReference type="ARBA" id="ARBA00009677"/>
    </source>
</evidence>
<dbReference type="InterPro" id="IPR002371">
    <property type="entry name" value="FlgK"/>
</dbReference>
<evidence type="ECO:0000259" key="7">
    <source>
        <dbReference type="Pfam" id="PF00460"/>
    </source>
</evidence>
<dbReference type="Pfam" id="PF00460">
    <property type="entry name" value="Flg_bb_rod"/>
    <property type="match status" value="1"/>
</dbReference>
<dbReference type="GO" id="GO:0009425">
    <property type="term" value="C:bacterial-type flagellum basal body"/>
    <property type="evidence" value="ECO:0007669"/>
    <property type="project" value="UniProtKB-SubCell"/>
</dbReference>
<dbReference type="InterPro" id="IPR053927">
    <property type="entry name" value="FlgK_helical"/>
</dbReference>
<evidence type="ECO:0000313" key="10">
    <source>
        <dbReference type="EMBL" id="AII86346.1"/>
    </source>
</evidence>
<comment type="subcellular location">
    <subcellularLocation>
        <location evidence="1">Bacterial flagellum basal body</location>
    </subcellularLocation>
    <subcellularLocation>
        <location evidence="2">Secreted</location>
    </subcellularLocation>
</comment>
<dbReference type="KEGG" id="ptp:RCA23_c07900"/>
<dbReference type="InterPro" id="IPR010930">
    <property type="entry name" value="Flg_bb/hook_C_dom"/>
</dbReference>
<evidence type="ECO:0000256" key="1">
    <source>
        <dbReference type="ARBA" id="ARBA00004117"/>
    </source>
</evidence>
<protein>
    <recommendedName>
        <fullName evidence="4">Flagellar hook-associated protein 1</fullName>
    </recommendedName>
</protein>
<evidence type="ECO:0000256" key="5">
    <source>
        <dbReference type="ARBA" id="ARBA00022525"/>
    </source>
</evidence>
<accession>A0AAN0RHI4</accession>
<gene>
    <name evidence="10" type="primary">flgK</name>
    <name evidence="10" type="ORF">RCA23_c07900</name>
</gene>
<dbReference type="PANTHER" id="PTHR30033">
    <property type="entry name" value="FLAGELLAR HOOK-ASSOCIATED PROTEIN 1"/>
    <property type="match status" value="1"/>
</dbReference>
<feature type="domain" description="Flagellar basal-body/hook protein C-terminal" evidence="8">
    <location>
        <begin position="1372"/>
        <end position="1411"/>
    </location>
</feature>
<keyword evidence="6" id="KW-0975">Bacterial flagellum</keyword>
<keyword evidence="11" id="KW-1185">Reference proteome</keyword>
<dbReference type="GO" id="GO:0005576">
    <property type="term" value="C:extracellular region"/>
    <property type="evidence" value="ECO:0007669"/>
    <property type="project" value="UniProtKB-SubCell"/>
</dbReference>
<keyword evidence="10" id="KW-0969">Cilium</keyword>
<dbReference type="Pfam" id="PF06429">
    <property type="entry name" value="Flg_bbr_C"/>
    <property type="match status" value="1"/>
</dbReference>
<dbReference type="SUPFAM" id="SSF64518">
    <property type="entry name" value="Phase 1 flagellin"/>
    <property type="match status" value="2"/>
</dbReference>
<evidence type="ECO:0000313" key="11">
    <source>
        <dbReference type="Proteomes" id="UP000028680"/>
    </source>
</evidence>
<evidence type="ECO:0000259" key="9">
    <source>
        <dbReference type="Pfam" id="PF22638"/>
    </source>
</evidence>
<dbReference type="RefSeq" id="WP_044049207.1">
    <property type="nucleotide sequence ID" value="NZ_CP003984.1"/>
</dbReference>
<name>A0AAN0RHI4_9RHOB</name>
<organism evidence="10 11">
    <name type="scientific">Planktomarina temperata RCA23</name>
    <dbReference type="NCBI Taxonomy" id="666509"/>
    <lineage>
        <taxon>Bacteria</taxon>
        <taxon>Pseudomonadati</taxon>
        <taxon>Pseudomonadota</taxon>
        <taxon>Alphaproteobacteria</taxon>
        <taxon>Rhodobacterales</taxon>
        <taxon>Paracoccaceae</taxon>
        <taxon>Planktomarina</taxon>
    </lineage>
</organism>
<dbReference type="Proteomes" id="UP000028680">
    <property type="component" value="Chromosome"/>
</dbReference>
<dbReference type="PANTHER" id="PTHR30033:SF1">
    <property type="entry name" value="FLAGELLAR HOOK-ASSOCIATED PROTEIN 1"/>
    <property type="match status" value="1"/>
</dbReference>
<dbReference type="GO" id="GO:0009424">
    <property type="term" value="C:bacterial-type flagellum hook"/>
    <property type="evidence" value="ECO:0007669"/>
    <property type="project" value="InterPro"/>
</dbReference>
<dbReference type="InterPro" id="IPR001444">
    <property type="entry name" value="Flag_bb_rod_N"/>
</dbReference>
<evidence type="ECO:0000256" key="4">
    <source>
        <dbReference type="ARBA" id="ARBA00016244"/>
    </source>
</evidence>
<proteinExistence type="inferred from homology"/>
<evidence type="ECO:0000256" key="2">
    <source>
        <dbReference type="ARBA" id="ARBA00004613"/>
    </source>
</evidence>
<evidence type="ECO:0000259" key="8">
    <source>
        <dbReference type="Pfam" id="PF06429"/>
    </source>
</evidence>
<dbReference type="GO" id="GO:0005198">
    <property type="term" value="F:structural molecule activity"/>
    <property type="evidence" value="ECO:0007669"/>
    <property type="project" value="InterPro"/>
</dbReference>
<feature type="domain" description="Flagellar basal body rod protein N-terminal" evidence="7">
    <location>
        <begin position="7"/>
        <end position="35"/>
    </location>
</feature>
<reference evidence="10 11" key="1">
    <citation type="journal article" date="2014" name="ISME J.">
        <title>Adaptation of an abundant Roseobacter RCA organism to pelagic systems revealed by genomic and transcriptomic analyses.</title>
        <authorList>
            <person name="Voget S."/>
            <person name="Wemheuer B."/>
            <person name="Brinkhoff T."/>
            <person name="Vollmers J."/>
            <person name="Dietrich S."/>
            <person name="Giebel H.A."/>
            <person name="Beardsley C."/>
            <person name="Sardemann C."/>
            <person name="Bakenhus I."/>
            <person name="Billerbeck S."/>
            <person name="Daniel R."/>
            <person name="Simon M."/>
        </authorList>
    </citation>
    <scope>NUCLEOTIDE SEQUENCE [LARGE SCALE GENOMIC DNA]</scope>
    <source>
        <strain evidence="10 11">RCA23</strain>
    </source>
</reference>
<keyword evidence="10" id="KW-0966">Cell projection</keyword>
<evidence type="ECO:0000256" key="6">
    <source>
        <dbReference type="ARBA" id="ARBA00023143"/>
    </source>
</evidence>
<keyword evidence="10" id="KW-0282">Flagellum</keyword>
<dbReference type="EMBL" id="CP003984">
    <property type="protein sequence ID" value="AII86346.1"/>
    <property type="molecule type" value="Genomic_DNA"/>
</dbReference>
<dbReference type="GO" id="GO:0044780">
    <property type="term" value="P:bacterial-type flagellum assembly"/>
    <property type="evidence" value="ECO:0007669"/>
    <property type="project" value="InterPro"/>
</dbReference>
<dbReference type="NCBIfam" id="TIGR02492">
    <property type="entry name" value="flgK_ends"/>
    <property type="match status" value="1"/>
</dbReference>
<comment type="similarity">
    <text evidence="3">Belongs to the flagella basal body rod proteins family.</text>
</comment>
<feature type="domain" description="Flagellar hook-associated protein FlgK helical" evidence="9">
    <location>
        <begin position="96"/>
        <end position="326"/>
    </location>
</feature>
<keyword evidence="5" id="KW-0964">Secreted</keyword>
<dbReference type="Pfam" id="PF22638">
    <property type="entry name" value="FlgK_D1"/>
    <property type="match status" value="1"/>
</dbReference>
<sequence>MAGLYDIGSSGIQAYRKALSVTGQNIANLNTEGYRRREASMEEISATQGGILSVSDQVGLGVRVSDISRAFDGFIAARARDSQSDFSRADTYKDALNTLESVLLPEDYDLTFSINTFFNGISSIAQAPGDLAGRVVALEQGKALASAFAALAGSLDALQTSIESGIESAISSLNIETQGLANIQATLISAGGSGNAANSLLDQRDKSISSIAEFVGLSADYQTRGDATLSLGSTGSGPILVESKNAAALSASFEEGKVTIYAGGGGSLRPTKQITSGIIAGLVAAYEAIGQTTRDLDGLARTVMGDLNTVHRSGLTLNGLRGGDMFSLDAIDVHQSTSNLGSIATSISAPAGVVSDATLTLTYDKANNIWNAAKPDGAIVASGTSSVEFQGVTIAISGAAADGDEISLSMSQGKAANMKFLLSKAEEFAAAGAIVSSESLENSGSASISVGSFSIPEPSGLTDLTQLLKNDSGSVAATRLRNDGVIGVIPAGVSNIDLFSLKTQDSLSFSLSDAQQNNLSSLTVTLGGVDYEFDASAFNTRRIEDLATNMSQFAEMLNNGTLVTADQKNFADLGLFAAGNSGLLSIASGGDAMTGGSILAGDAISGGLSIGNATASQIQVFTREGRQIAGVPLTTSEVINYLTPANGFLDQAEYSAQYLNGGADNNFQGSSIQRSSPSGAQTLRFSTSGFAPPVWSGDSFPITVPTQAQTISLSIGAEGGVDFEVPQGVMANYIAQEMNALSADLGVKAQAQTRLRLSAVPDGQISFSLKAENSEPIDFVGTVSNSDLRDLAVVINARSSETGITAHVSADFSQLTLNNAEGYDIIVGDVATAGSGVELRPIGQAGQPRTTAPVTLGAAGSTTKFARFGGEITLTVPKTFSLTTDFGVKNSAADPFSDGSIRREIDPGGSWMALDFAASEGLDGNEARPDGSLASAAAAKFSIALETDGSDSKINAAVHTATLTDLSSQSIAAALAKQIRAVAPIPVLKGVALTQKPSEGDAITLRLGQQDFVLRMTDGEIYITGPEAGRLSASFNENLELTVSAQDGSEMGAFLQVAPNNSAAARAVFGVSEATQSEVMTGRSFTASALSSPRSLTFQSGGVSYSVQVALDSNADLSITSASPLPAGTTVTGSAPTSGIYQLQLTRTGASLADDFRILPSANATALGLSVTPNQLTVDENGLRISTTDQSAIGIEAAAESLVSEHISLRNLPSEELIVILTGGGTRRLSAQFDREDVPASVGLPRSLDVVVTDAASGRIEIIDHLSGDTIASRYLDETGMFNVAGVDLVLKGTLMDGDSFSVAGNVNGQGDGRNISQLLALQSTDQNSGRGGFSEKFSALILDVGAKVRSSAIAAASTEAVRDAAMEIESEFSGVNLDTEAARLLEQQQAYQALARVLSTAKELLDTLLRSI</sequence>